<keyword evidence="2" id="KW-1185">Reference proteome</keyword>
<reference evidence="1" key="1">
    <citation type="journal article" date="2023" name="G3 (Bethesda)">
        <title>A reference genome for the long-term kleptoplast-retaining sea slug Elysia crispata morphotype clarki.</title>
        <authorList>
            <person name="Eastman K.E."/>
            <person name="Pendleton A.L."/>
            <person name="Shaikh M.A."/>
            <person name="Suttiyut T."/>
            <person name="Ogas R."/>
            <person name="Tomko P."/>
            <person name="Gavelis G."/>
            <person name="Widhalm J.R."/>
            <person name="Wisecaver J.H."/>
        </authorList>
    </citation>
    <scope>NUCLEOTIDE SEQUENCE</scope>
    <source>
        <strain evidence="1">ECLA1</strain>
    </source>
</reference>
<accession>A0AAE1DEQ9</accession>
<dbReference type="AlphaFoldDB" id="A0AAE1DEQ9"/>
<dbReference type="Proteomes" id="UP001283361">
    <property type="component" value="Unassembled WGS sequence"/>
</dbReference>
<evidence type="ECO:0000313" key="2">
    <source>
        <dbReference type="Proteomes" id="UP001283361"/>
    </source>
</evidence>
<proteinExistence type="predicted"/>
<evidence type="ECO:0000313" key="1">
    <source>
        <dbReference type="EMBL" id="KAK3767984.1"/>
    </source>
</evidence>
<sequence>MRVHSALGPGVCACHVIPSRESMPSYKSALYSALGPGVCACHVIPSRESMPSYDSALYSALGPDAWRRRRRRMISIPADRVVHAELVAVVAEEKVVEVVHWEALGIVNERAQGLNPLGGGIAGHGNGASGASVCAISHARSQER</sequence>
<comment type="caution">
    <text evidence="1">The sequence shown here is derived from an EMBL/GenBank/DDBJ whole genome shotgun (WGS) entry which is preliminary data.</text>
</comment>
<dbReference type="EMBL" id="JAWDGP010004081">
    <property type="protein sequence ID" value="KAK3767984.1"/>
    <property type="molecule type" value="Genomic_DNA"/>
</dbReference>
<protein>
    <submittedName>
        <fullName evidence="1">Uncharacterized protein</fullName>
    </submittedName>
</protein>
<name>A0AAE1DEQ9_9GAST</name>
<gene>
    <name evidence="1" type="ORF">RRG08_001884</name>
</gene>
<organism evidence="1 2">
    <name type="scientific">Elysia crispata</name>
    <name type="common">lettuce slug</name>
    <dbReference type="NCBI Taxonomy" id="231223"/>
    <lineage>
        <taxon>Eukaryota</taxon>
        <taxon>Metazoa</taxon>
        <taxon>Spiralia</taxon>
        <taxon>Lophotrochozoa</taxon>
        <taxon>Mollusca</taxon>
        <taxon>Gastropoda</taxon>
        <taxon>Heterobranchia</taxon>
        <taxon>Euthyneura</taxon>
        <taxon>Panpulmonata</taxon>
        <taxon>Sacoglossa</taxon>
        <taxon>Placobranchoidea</taxon>
        <taxon>Plakobranchidae</taxon>
        <taxon>Elysia</taxon>
    </lineage>
</organism>